<reference evidence="4 5" key="1">
    <citation type="submission" date="2018-12" db="EMBL/GenBank/DDBJ databases">
        <title>Dyella dinghuensis sp. nov. DHOA06 and Dyella choica sp. nov. 4M-K27, isolated from forest soil.</title>
        <authorList>
            <person name="Qiu L.-H."/>
            <person name="Gao Z.-H."/>
        </authorList>
    </citation>
    <scope>NUCLEOTIDE SEQUENCE [LARGE SCALE GENOMIC DNA]</scope>
    <source>
        <strain evidence="4 5">4M-K27</strain>
    </source>
</reference>
<keyword evidence="2" id="KW-0732">Signal</keyword>
<comment type="caution">
    <text evidence="4">The sequence shown here is derived from an EMBL/GenBank/DDBJ whole genome shotgun (WGS) entry which is preliminary data.</text>
</comment>
<protein>
    <submittedName>
        <fullName evidence="4">Alpha/beta hydrolase</fullName>
    </submittedName>
</protein>
<dbReference type="SUPFAM" id="SSF53474">
    <property type="entry name" value="alpha/beta-Hydrolases"/>
    <property type="match status" value="1"/>
</dbReference>
<gene>
    <name evidence="4" type="ORF">EKH80_07040</name>
</gene>
<dbReference type="Pfam" id="PF12146">
    <property type="entry name" value="Hydrolase_4"/>
    <property type="match status" value="1"/>
</dbReference>
<dbReference type="Proteomes" id="UP000274358">
    <property type="component" value="Unassembled WGS sequence"/>
</dbReference>
<dbReference type="InterPro" id="IPR029058">
    <property type="entry name" value="AB_hydrolase_fold"/>
</dbReference>
<dbReference type="PANTHER" id="PTHR22946">
    <property type="entry name" value="DIENELACTONE HYDROLASE DOMAIN-CONTAINING PROTEIN-RELATED"/>
    <property type="match status" value="1"/>
</dbReference>
<dbReference type="OrthoDB" id="63241at2"/>
<dbReference type="AlphaFoldDB" id="A0A432M7W9"/>
<evidence type="ECO:0000259" key="3">
    <source>
        <dbReference type="Pfam" id="PF12146"/>
    </source>
</evidence>
<sequence>MRAVLSLAMSTLITLSGMAASVPVIAASMQPSPATATSDVSFKASDGVVIHGRYYRAASPRALIVLFHQAGSSKDEYKTIAPKLAAAGYSALAIDQRSGGELFGPNQTVQALGHSADYLDAKPDLEAALSFARQQKLPIILWGSSYSASLTVVVASEHVNEVSAIAVFSPGEYFDASPSMIRSAAAKVTVPFYVTSANDAREIAAAKAILAASPSKLKVQYVPTTGGVHGSSTLIASRDPQGAEDNWKAILGFLDRLHL</sequence>
<dbReference type="PANTHER" id="PTHR22946:SF9">
    <property type="entry name" value="POLYKETIDE TRANSFERASE AF380"/>
    <property type="match status" value="1"/>
</dbReference>
<dbReference type="GO" id="GO:0052689">
    <property type="term" value="F:carboxylic ester hydrolase activity"/>
    <property type="evidence" value="ECO:0007669"/>
    <property type="project" value="UniProtKB-ARBA"/>
</dbReference>
<dbReference type="RefSeq" id="WP_126684018.1">
    <property type="nucleotide sequence ID" value="NZ_RYYV01000004.1"/>
</dbReference>
<keyword evidence="5" id="KW-1185">Reference proteome</keyword>
<evidence type="ECO:0000313" key="5">
    <source>
        <dbReference type="Proteomes" id="UP000274358"/>
    </source>
</evidence>
<feature type="domain" description="Serine aminopeptidase S33" evidence="3">
    <location>
        <begin position="59"/>
        <end position="194"/>
    </location>
</feature>
<accession>A0A432M7W9</accession>
<organism evidence="4 5">
    <name type="scientific">Dyella choica</name>
    <dbReference type="NCBI Taxonomy" id="1927959"/>
    <lineage>
        <taxon>Bacteria</taxon>
        <taxon>Pseudomonadati</taxon>
        <taxon>Pseudomonadota</taxon>
        <taxon>Gammaproteobacteria</taxon>
        <taxon>Lysobacterales</taxon>
        <taxon>Rhodanobacteraceae</taxon>
        <taxon>Dyella</taxon>
    </lineage>
</organism>
<dbReference type="InterPro" id="IPR050261">
    <property type="entry name" value="FrsA_esterase"/>
</dbReference>
<feature type="chain" id="PRO_5019428744" evidence="2">
    <location>
        <begin position="27"/>
        <end position="259"/>
    </location>
</feature>
<evidence type="ECO:0000256" key="2">
    <source>
        <dbReference type="SAM" id="SignalP"/>
    </source>
</evidence>
<dbReference type="Gene3D" id="3.40.50.1820">
    <property type="entry name" value="alpha/beta hydrolase"/>
    <property type="match status" value="1"/>
</dbReference>
<evidence type="ECO:0000256" key="1">
    <source>
        <dbReference type="ARBA" id="ARBA00022801"/>
    </source>
</evidence>
<keyword evidence="1 4" id="KW-0378">Hydrolase</keyword>
<dbReference type="EMBL" id="RYYV01000004">
    <property type="protein sequence ID" value="RUL77623.1"/>
    <property type="molecule type" value="Genomic_DNA"/>
</dbReference>
<evidence type="ECO:0000313" key="4">
    <source>
        <dbReference type="EMBL" id="RUL77623.1"/>
    </source>
</evidence>
<name>A0A432M7W9_9GAMM</name>
<proteinExistence type="predicted"/>
<feature type="signal peptide" evidence="2">
    <location>
        <begin position="1"/>
        <end position="26"/>
    </location>
</feature>
<dbReference type="InterPro" id="IPR022742">
    <property type="entry name" value="Hydrolase_4"/>
</dbReference>